<evidence type="ECO:0000313" key="3">
    <source>
        <dbReference type="Proteomes" id="UP000243745"/>
    </source>
</evidence>
<feature type="transmembrane region" description="Helical" evidence="1">
    <location>
        <begin position="345"/>
        <end position="363"/>
    </location>
</feature>
<keyword evidence="1" id="KW-1133">Transmembrane helix</keyword>
<dbReference type="Proteomes" id="UP000243745">
    <property type="component" value="Unassembled WGS sequence"/>
</dbReference>
<dbReference type="EMBL" id="FOXF01000054">
    <property type="protein sequence ID" value="SFP67743.1"/>
    <property type="molecule type" value="Genomic_DNA"/>
</dbReference>
<proteinExistence type="predicted"/>
<protein>
    <submittedName>
        <fullName evidence="2">Uncharacterized protein</fullName>
    </submittedName>
</protein>
<feature type="transmembrane region" description="Helical" evidence="1">
    <location>
        <begin position="314"/>
        <end position="333"/>
    </location>
</feature>
<feature type="transmembrane region" description="Helical" evidence="1">
    <location>
        <begin position="68"/>
        <end position="85"/>
    </location>
</feature>
<feature type="transmembrane region" description="Helical" evidence="1">
    <location>
        <begin position="290"/>
        <end position="308"/>
    </location>
</feature>
<reference evidence="2 3" key="1">
    <citation type="submission" date="2016-10" db="EMBL/GenBank/DDBJ databases">
        <authorList>
            <person name="Varghese N."/>
            <person name="Submissions S."/>
        </authorList>
    </citation>
    <scope>NUCLEOTIDE SEQUENCE [LARGE SCALE GENOMIC DNA]</scope>
    <source>
        <strain evidence="2 3">DSM 1361</strain>
    </source>
</reference>
<feature type="transmembrane region" description="Helical" evidence="1">
    <location>
        <begin position="156"/>
        <end position="176"/>
    </location>
</feature>
<gene>
    <name evidence="2" type="ORF">SAMN02910344_02037</name>
</gene>
<accession>A0A662ZKV2</accession>
<dbReference type="RefSeq" id="WP_031579928.1">
    <property type="nucleotide sequence ID" value="NZ_FOXF01000054.1"/>
</dbReference>
<feature type="transmembrane region" description="Helical" evidence="1">
    <location>
        <begin position="37"/>
        <end position="56"/>
    </location>
</feature>
<feature type="transmembrane region" description="Helical" evidence="1">
    <location>
        <begin position="128"/>
        <end position="150"/>
    </location>
</feature>
<name>A0A662ZKV2_9GAMM</name>
<keyword evidence="1" id="KW-0472">Membrane</keyword>
<keyword evidence="3" id="KW-1185">Reference proteome</keyword>
<dbReference type="AlphaFoldDB" id="A0A662ZKV2"/>
<evidence type="ECO:0000313" key="2">
    <source>
        <dbReference type="EMBL" id="SFP67743.1"/>
    </source>
</evidence>
<dbReference type="OrthoDB" id="5332564at2"/>
<feature type="transmembrane region" description="Helical" evidence="1">
    <location>
        <begin position="247"/>
        <end position="269"/>
    </location>
</feature>
<organism evidence="2 3">
    <name type="scientific">Ruminobacter amylophilus</name>
    <dbReference type="NCBI Taxonomy" id="867"/>
    <lineage>
        <taxon>Bacteria</taxon>
        <taxon>Pseudomonadati</taxon>
        <taxon>Pseudomonadota</taxon>
        <taxon>Gammaproteobacteria</taxon>
        <taxon>Aeromonadales</taxon>
        <taxon>Succinivibrionaceae</taxon>
        <taxon>Ruminobacter</taxon>
    </lineage>
</organism>
<sequence>MLSEGVYNHYSKQTLDLTSDSLKTVLVSAPMNVWENTVSPVILLIILRLLAFLIIYKELGKLFSPSTMLWFTVLFLLSPWLLYNTGLGSDAYIQLGVAGYLVSIMKLTRSGQPRSSTFLWTVLHTFSILWCLALSPAWGVLLLTSILLWIKKTIHLNISGLITSLAMIAVIMVPYVQQLNLDEESAIYVNHTYHYPGYGTIHVYPLFKSLIYWVRYSSTIFQSEILFKTGFSWASDSENIQNVCMNIWRSVLIVIGIASILISLIANYVMIKEIKPLFFRNFSEDRQLSYLKIICLIMLAAIVLFVAVSPYTLYSNTLSLCYVFALIPVLNLIEKFSSSSFKGHVICLSCLAVFFIAVNSLALTESPDYNYENNYMDISNDIASESFN</sequence>
<keyword evidence="1" id="KW-0812">Transmembrane</keyword>
<evidence type="ECO:0000256" key="1">
    <source>
        <dbReference type="SAM" id="Phobius"/>
    </source>
</evidence>